<protein>
    <submittedName>
        <fullName evidence="1">Uncharacterized protein</fullName>
    </submittedName>
</protein>
<comment type="caution">
    <text evidence="1">The sequence shown here is derived from an EMBL/GenBank/DDBJ whole genome shotgun (WGS) entry which is preliminary data.</text>
</comment>
<name>A0A2P6PIP7_ROSCH</name>
<organism evidence="1 2">
    <name type="scientific">Rosa chinensis</name>
    <name type="common">China rose</name>
    <dbReference type="NCBI Taxonomy" id="74649"/>
    <lineage>
        <taxon>Eukaryota</taxon>
        <taxon>Viridiplantae</taxon>
        <taxon>Streptophyta</taxon>
        <taxon>Embryophyta</taxon>
        <taxon>Tracheophyta</taxon>
        <taxon>Spermatophyta</taxon>
        <taxon>Magnoliopsida</taxon>
        <taxon>eudicotyledons</taxon>
        <taxon>Gunneridae</taxon>
        <taxon>Pentapetalae</taxon>
        <taxon>rosids</taxon>
        <taxon>fabids</taxon>
        <taxon>Rosales</taxon>
        <taxon>Rosaceae</taxon>
        <taxon>Rosoideae</taxon>
        <taxon>Rosoideae incertae sedis</taxon>
        <taxon>Rosa</taxon>
    </lineage>
</organism>
<dbReference type="AlphaFoldDB" id="A0A2P6PIP7"/>
<proteinExistence type="predicted"/>
<dbReference type="EMBL" id="PDCK01000045">
    <property type="protein sequence ID" value="PRQ21802.1"/>
    <property type="molecule type" value="Genomic_DNA"/>
</dbReference>
<evidence type="ECO:0000313" key="2">
    <source>
        <dbReference type="Proteomes" id="UP000238479"/>
    </source>
</evidence>
<evidence type="ECO:0000313" key="1">
    <source>
        <dbReference type="EMBL" id="PRQ21802.1"/>
    </source>
</evidence>
<dbReference type="Gramene" id="PRQ21802">
    <property type="protein sequence ID" value="PRQ21802"/>
    <property type="gene ID" value="RchiOBHm_Chr7g0243271"/>
</dbReference>
<gene>
    <name evidence="1" type="ORF">RchiOBHm_Chr7g0243271</name>
</gene>
<keyword evidence="2" id="KW-1185">Reference proteome</keyword>
<sequence length="62" mass="6934">MEYGSEFNDRSSGLSRRALEFDVSFCSVTIRLGRFGTEVGIRSLPEFLSGLKVTKIWVVGTM</sequence>
<accession>A0A2P6PIP7</accession>
<dbReference type="Proteomes" id="UP000238479">
    <property type="component" value="Chromosome 7"/>
</dbReference>
<reference evidence="1 2" key="1">
    <citation type="journal article" date="2018" name="Nat. Genet.">
        <title>The Rosa genome provides new insights in the design of modern roses.</title>
        <authorList>
            <person name="Bendahmane M."/>
        </authorList>
    </citation>
    <scope>NUCLEOTIDE SEQUENCE [LARGE SCALE GENOMIC DNA]</scope>
    <source>
        <strain evidence="2">cv. Old Blush</strain>
    </source>
</reference>